<dbReference type="PIRSF" id="PIRSF018077">
    <property type="entry name" value="UCP018077"/>
    <property type="match status" value="1"/>
</dbReference>
<dbReference type="Proteomes" id="UP000766570">
    <property type="component" value="Unassembled WGS sequence"/>
</dbReference>
<evidence type="ECO:0000313" key="2">
    <source>
        <dbReference type="EMBL" id="MBP2374724.1"/>
    </source>
</evidence>
<name>A0ABS4WGL9_9MICC</name>
<comment type="similarity">
    <text evidence="1">Belongs to the Pup ligase/Pup deamidase family. Pup deamidase subfamily.</text>
</comment>
<comment type="caution">
    <text evidence="2">The sequence shown here is derived from an EMBL/GenBank/DDBJ whole genome shotgun (WGS) entry which is preliminary data.</text>
</comment>
<dbReference type="PANTHER" id="PTHR42307:SF2">
    <property type="entry name" value="PUP DEAMIDASE_DEPUPYLASE"/>
    <property type="match status" value="1"/>
</dbReference>
<protein>
    <submittedName>
        <fullName evidence="2">Proteasome accessory factor A</fullName>
        <ecNumber evidence="2">6.3.2.-</ecNumber>
    </submittedName>
</protein>
<gene>
    <name evidence="2" type="ORF">JOF46_002636</name>
</gene>
<evidence type="ECO:0000313" key="3">
    <source>
        <dbReference type="Proteomes" id="UP000766570"/>
    </source>
</evidence>
<reference evidence="2 3" key="1">
    <citation type="submission" date="2021-03" db="EMBL/GenBank/DDBJ databases">
        <title>Sequencing the genomes of 1000 actinobacteria strains.</title>
        <authorList>
            <person name="Klenk H.-P."/>
        </authorList>
    </citation>
    <scope>NUCLEOTIDE SEQUENCE [LARGE SCALE GENOMIC DNA]</scope>
    <source>
        <strain evidence="2 3">DSM 15454</strain>
    </source>
</reference>
<dbReference type="EMBL" id="JAGIOE010000001">
    <property type="protein sequence ID" value="MBP2374724.1"/>
    <property type="molecule type" value="Genomic_DNA"/>
</dbReference>
<dbReference type="PANTHER" id="PTHR42307">
    <property type="entry name" value="PUP DEAMIDASE/DEPUPYLASE"/>
    <property type="match status" value="1"/>
</dbReference>
<keyword evidence="3" id="KW-1185">Reference proteome</keyword>
<dbReference type="Pfam" id="PF03136">
    <property type="entry name" value="Pup_ligase"/>
    <property type="match status" value="1"/>
</dbReference>
<dbReference type="EC" id="6.3.2.-" evidence="2"/>
<accession>A0ABS4WGL9</accession>
<dbReference type="NCBIfam" id="TIGR03688">
    <property type="entry name" value="depupylase_Dop"/>
    <property type="match status" value="1"/>
</dbReference>
<dbReference type="GO" id="GO:0000502">
    <property type="term" value="C:proteasome complex"/>
    <property type="evidence" value="ECO:0007669"/>
    <property type="project" value="UniProtKB-KW"/>
</dbReference>
<keyword evidence="2" id="KW-0647">Proteasome</keyword>
<evidence type="ECO:0000256" key="1">
    <source>
        <dbReference type="ARBA" id="ARBA00009114"/>
    </source>
</evidence>
<dbReference type="InterPro" id="IPR004347">
    <property type="entry name" value="Pup_ligase/deamidase"/>
</dbReference>
<dbReference type="InterPro" id="IPR022366">
    <property type="entry name" value="Pup_deamidase"/>
</dbReference>
<keyword evidence="2" id="KW-0436">Ligase</keyword>
<sequence>MSVHRVMGLETEYGVLAPSMPGANATMLSAQVINSYAATVREARGRIAGTRWDYADESPLNDARGFTQPRAQADPSQLTDVEPELDAEQVALAGGDVTIGDTLYEAGPYDHEVLMNMVLGNGARLYVDHAHPEYSSPETTNPFDAVLWDQAGDHVALAAVRRIETLAGVPDVHLYKNNTDNKSVSYGAHENYLMPRSVPFDDIAAGLIPFFATRQVICASGRVGRGMLGSYPGFQVSARADFFEAQIGLETTIRRPIINTRDEPHAHWEKYRRLHVIIGDANLGQVSTLLRTGTTALVLSMIEAGTAPAIELRDPVAALQAISHDPTLTAKVELVDGRKLTALEIQWIYAEAAARHSGATDATDEATVEIQRRWEETLHLLESDIFAASSTVDWVAKYKLMSAYAQRHCVDFTDPRIAAMDLQWADIRPEKGLYHRLAARGLMETLYSPAQIAHAATNPPEDTRAYFRGRVLSQYPEHVVAASWDSVSFTVPGGRKLERIATLEPLRGTKALVGGLLDQQLSIHEFIATLRS</sequence>
<proteinExistence type="inferred from homology"/>
<organism evidence="2 3">
    <name type="scientific">Paeniglutamicibacter psychrophenolicus</name>
    <dbReference type="NCBI Taxonomy" id="257454"/>
    <lineage>
        <taxon>Bacteria</taxon>
        <taxon>Bacillati</taxon>
        <taxon>Actinomycetota</taxon>
        <taxon>Actinomycetes</taxon>
        <taxon>Micrococcales</taxon>
        <taxon>Micrococcaceae</taxon>
        <taxon>Paeniglutamicibacter</taxon>
    </lineage>
</organism>
<dbReference type="GO" id="GO:0016874">
    <property type="term" value="F:ligase activity"/>
    <property type="evidence" value="ECO:0007669"/>
    <property type="project" value="UniProtKB-KW"/>
</dbReference>